<feature type="region of interest" description="Disordered" evidence="1">
    <location>
        <begin position="329"/>
        <end position="382"/>
    </location>
</feature>
<reference evidence="2" key="1">
    <citation type="submission" date="2021-07" db="EMBL/GenBank/DDBJ databases">
        <title>Draft genome of Mortierella alpina, strain LL118, isolated from an aspen leaf litter sample.</title>
        <authorList>
            <person name="Yang S."/>
            <person name="Vinatzer B.A."/>
        </authorList>
    </citation>
    <scope>NUCLEOTIDE SEQUENCE</scope>
    <source>
        <strain evidence="2">LL118</strain>
    </source>
</reference>
<feature type="compositionally biased region" description="Basic and acidic residues" evidence="1">
    <location>
        <begin position="247"/>
        <end position="263"/>
    </location>
</feature>
<feature type="region of interest" description="Disordered" evidence="1">
    <location>
        <begin position="247"/>
        <end position="302"/>
    </location>
</feature>
<sequence length="382" mass="41703">MQRLFLRPFTCCSLMYTTNNFRYLRINKSRVLPVNLLLSKEDLEWFNDFTFQEVLTVLKPLLLSRIELYNQGHLVKRTLARTASASANPSPGQHPSSDDGLEDVGIVLGGEGGDSLDHSSEAGAQSNRPKRRKGAGGNPIERPKFGIRFGFRASTSSERGGAILVSDKNLGFSRVKQEVSEADNSIPLEKPASRRLSMQLATLEGETAIKDTNGDRPVTIREEDQSDNLQVSDYPQGITGAIEDAADQHRSDGDCQYDENGHHKAEKRKRQQASGASKGKGKGKGSGTDQVDVPENQMDQKPTLQVKYTPLNLHSQTLYIVVHSIGSLSDTVRPSSSLSFSPTRAEDSASSSAVSDGISLGSAQQVEEEEDSLFPPGMDYFA</sequence>
<comment type="caution">
    <text evidence="2">The sequence shown here is derived from an EMBL/GenBank/DDBJ whole genome shotgun (WGS) entry which is preliminary data.</text>
</comment>
<evidence type="ECO:0000256" key="1">
    <source>
        <dbReference type="SAM" id="MobiDB-lite"/>
    </source>
</evidence>
<feature type="compositionally biased region" description="Polar residues" evidence="1">
    <location>
        <begin position="329"/>
        <end position="342"/>
    </location>
</feature>
<feature type="compositionally biased region" description="Basic and acidic residues" evidence="1">
    <location>
        <begin position="208"/>
        <end position="223"/>
    </location>
</feature>
<feature type="region of interest" description="Disordered" evidence="1">
    <location>
        <begin position="208"/>
        <end position="234"/>
    </location>
</feature>
<accession>A0A9P8D0G6</accession>
<gene>
    <name evidence="2" type="ORF">KVV02_004898</name>
</gene>
<feature type="compositionally biased region" description="Polar residues" evidence="1">
    <location>
        <begin position="82"/>
        <end position="95"/>
    </location>
</feature>
<dbReference type="Proteomes" id="UP000717515">
    <property type="component" value="Unassembled WGS sequence"/>
</dbReference>
<protein>
    <submittedName>
        <fullName evidence="2">Uncharacterized protein</fullName>
    </submittedName>
</protein>
<feature type="compositionally biased region" description="Low complexity" evidence="1">
    <location>
        <begin position="348"/>
        <end position="362"/>
    </location>
</feature>
<organism evidence="2 3">
    <name type="scientific">Mortierella alpina</name>
    <name type="common">Oleaginous fungus</name>
    <name type="synonym">Mortierella renispora</name>
    <dbReference type="NCBI Taxonomy" id="64518"/>
    <lineage>
        <taxon>Eukaryota</taxon>
        <taxon>Fungi</taxon>
        <taxon>Fungi incertae sedis</taxon>
        <taxon>Mucoromycota</taxon>
        <taxon>Mortierellomycotina</taxon>
        <taxon>Mortierellomycetes</taxon>
        <taxon>Mortierellales</taxon>
        <taxon>Mortierellaceae</taxon>
        <taxon>Mortierella</taxon>
    </lineage>
</organism>
<feature type="region of interest" description="Disordered" evidence="1">
    <location>
        <begin position="82"/>
        <end position="147"/>
    </location>
</feature>
<dbReference type="AlphaFoldDB" id="A0A9P8D0G6"/>
<evidence type="ECO:0000313" key="3">
    <source>
        <dbReference type="Proteomes" id="UP000717515"/>
    </source>
</evidence>
<dbReference type="EMBL" id="JAIFTL010000037">
    <property type="protein sequence ID" value="KAG9325596.1"/>
    <property type="molecule type" value="Genomic_DNA"/>
</dbReference>
<name>A0A9P8D0G6_MORAP</name>
<proteinExistence type="predicted"/>
<evidence type="ECO:0000313" key="2">
    <source>
        <dbReference type="EMBL" id="KAG9325596.1"/>
    </source>
</evidence>